<feature type="compositionally biased region" description="Low complexity" evidence="1">
    <location>
        <begin position="169"/>
        <end position="185"/>
    </location>
</feature>
<evidence type="ECO:0008006" key="6">
    <source>
        <dbReference type="Google" id="ProtNLM"/>
    </source>
</evidence>
<evidence type="ECO:0000259" key="3">
    <source>
        <dbReference type="Pfam" id="PF14383"/>
    </source>
</evidence>
<dbReference type="PANTHER" id="PTHR37751">
    <property type="entry name" value="LOW PROTEIN: M-PHASE INDUCER PHOSPHATASE-LIKE PROTEIN"/>
    <property type="match status" value="1"/>
</dbReference>
<proteinExistence type="predicted"/>
<protein>
    <recommendedName>
        <fullName evidence="6">DUF3741 domain-containing protein</fullName>
    </recommendedName>
</protein>
<feature type="region of interest" description="Disordered" evidence="1">
    <location>
        <begin position="97"/>
        <end position="157"/>
    </location>
</feature>
<feature type="compositionally biased region" description="Basic and acidic residues" evidence="1">
    <location>
        <begin position="231"/>
        <end position="242"/>
    </location>
</feature>
<evidence type="ECO:0000256" key="1">
    <source>
        <dbReference type="SAM" id="MobiDB-lite"/>
    </source>
</evidence>
<name>A0A5N6L8P5_9ASTR</name>
<feature type="compositionally biased region" description="Polar residues" evidence="1">
    <location>
        <begin position="145"/>
        <end position="156"/>
    </location>
</feature>
<feature type="region of interest" description="Disordered" evidence="1">
    <location>
        <begin position="169"/>
        <end position="242"/>
    </location>
</feature>
<dbReference type="AlphaFoldDB" id="A0A5N6L8P5"/>
<dbReference type="Pfam" id="PF14309">
    <property type="entry name" value="DUF4378"/>
    <property type="match status" value="1"/>
</dbReference>
<dbReference type="Proteomes" id="UP000326396">
    <property type="component" value="Unassembled WGS sequence"/>
</dbReference>
<evidence type="ECO:0000313" key="5">
    <source>
        <dbReference type="Proteomes" id="UP000326396"/>
    </source>
</evidence>
<keyword evidence="5" id="KW-1185">Reference proteome</keyword>
<gene>
    <name evidence="4" type="ORF">E3N88_45590</name>
</gene>
<dbReference type="PANTHER" id="PTHR37751:SF1">
    <property type="entry name" value="LOW PROTEIN: M-PHASE INDUCER PHOSPHATASE-LIKE PROTEIN"/>
    <property type="match status" value="1"/>
</dbReference>
<feature type="domain" description="DUF4378" evidence="2">
    <location>
        <begin position="468"/>
        <end position="616"/>
    </location>
</feature>
<dbReference type="Pfam" id="PF14383">
    <property type="entry name" value="VARLMGL"/>
    <property type="match status" value="1"/>
</dbReference>
<dbReference type="OrthoDB" id="1939700at2759"/>
<feature type="compositionally biased region" description="Polar residues" evidence="1">
    <location>
        <begin position="197"/>
        <end position="221"/>
    </location>
</feature>
<reference evidence="4 5" key="1">
    <citation type="submission" date="2019-05" db="EMBL/GenBank/DDBJ databases">
        <title>Mikania micrantha, genome provides insights into the molecular mechanism of rapid growth.</title>
        <authorList>
            <person name="Liu B."/>
        </authorList>
    </citation>
    <scope>NUCLEOTIDE SEQUENCE [LARGE SCALE GENOMIC DNA]</scope>
    <source>
        <strain evidence="4">NLD-2019</strain>
        <tissue evidence="4">Leaf</tissue>
    </source>
</reference>
<evidence type="ECO:0000259" key="2">
    <source>
        <dbReference type="Pfam" id="PF14309"/>
    </source>
</evidence>
<feature type="domain" description="DUF3741" evidence="3">
    <location>
        <begin position="146"/>
        <end position="171"/>
    </location>
</feature>
<accession>A0A5N6L8P5</accession>
<comment type="caution">
    <text evidence="4">The sequence shown here is derived from an EMBL/GenBank/DDBJ whole genome shotgun (WGS) entry which is preliminary data.</text>
</comment>
<dbReference type="EMBL" id="SZYD01002396">
    <property type="protein sequence ID" value="KAC9592599.1"/>
    <property type="molecule type" value="Genomic_DNA"/>
</dbReference>
<dbReference type="InterPro" id="IPR032795">
    <property type="entry name" value="DUF3741-assoc"/>
</dbReference>
<dbReference type="InterPro" id="IPR025486">
    <property type="entry name" value="DUF4378"/>
</dbReference>
<evidence type="ECO:0000313" key="4">
    <source>
        <dbReference type="EMBL" id="KAC9592599.1"/>
    </source>
</evidence>
<organism evidence="4 5">
    <name type="scientific">Mikania micrantha</name>
    <name type="common">bitter vine</name>
    <dbReference type="NCBI Taxonomy" id="192012"/>
    <lineage>
        <taxon>Eukaryota</taxon>
        <taxon>Viridiplantae</taxon>
        <taxon>Streptophyta</taxon>
        <taxon>Embryophyta</taxon>
        <taxon>Tracheophyta</taxon>
        <taxon>Spermatophyta</taxon>
        <taxon>Magnoliopsida</taxon>
        <taxon>eudicotyledons</taxon>
        <taxon>Gunneridae</taxon>
        <taxon>Pentapetalae</taxon>
        <taxon>asterids</taxon>
        <taxon>campanulids</taxon>
        <taxon>Asterales</taxon>
        <taxon>Asteraceae</taxon>
        <taxon>Asteroideae</taxon>
        <taxon>Heliantheae alliance</taxon>
        <taxon>Eupatorieae</taxon>
        <taxon>Mikania</taxon>
    </lineage>
</organism>
<sequence length="634" mass="71047">MGREWLYLYKATGGGGSRGGRKSPPATAAETMNKLKAKDRNTSSSGCMSVIFNLFDVHHHQFRFRFRFHHPSFMSDPSTITNRQQSKLCLEGIEAPRSSLESPEYSAMDAAPSSSEDKEKPNLNIPVGKIQTKTNRSRFTDEVSSECSSSPGTKTPNLVARLMGLDLLPEYSSPRPSSSSTPANSHHLSRSLPATPRVSTSCRRSTDNDYQNRLSLQIQKENCNRKKMARRRSEIPVNRQDDDLKTQYAKQITNQVRERISRRLGTDITNTISSAGSKDRRRDSDLVLLKPKKSQAIETPVKSKPLDSTQLAINLNKPISNSYSSTIKHIKIKRETPKVRESPVMKPEKPVKDDKIKRIASERYDLRLKKMGQKEVVFVSKNKSTTLPNHVLNLKNTTKILSLKNEMTSSSSTSRSSRLQVLSFMSLPNSLNISYKPDDTHNLKPSTTTAIATTTTTTTTTGFSSDHFDYISRILNQCGINSTTPISSCQWQFSHSDHPLHPSIFHQLETLHHPTSTTATRWMIFELVNDSLVEIFKPYNMNLQKPSCVTYGCDLIGKLCEMIGGFPAAHCEVLEDMIERGVGRSSRWSLATAFEAEGEDVVKEIESEIVRSLVNEIATETVAPAMSDRMRLVT</sequence>